<dbReference type="InterPro" id="IPR013785">
    <property type="entry name" value="Aldolase_TIM"/>
</dbReference>
<feature type="domain" description="DAHP synthetase I/KDSA" evidence="9">
    <location>
        <begin position="41"/>
        <end position="335"/>
    </location>
</feature>
<evidence type="ECO:0000256" key="4">
    <source>
        <dbReference type="ARBA" id="ARBA00022605"/>
    </source>
</evidence>
<dbReference type="NCBIfam" id="TIGR00034">
    <property type="entry name" value="aroFGH"/>
    <property type="match status" value="1"/>
</dbReference>
<evidence type="ECO:0000256" key="7">
    <source>
        <dbReference type="ARBA" id="ARBA00047508"/>
    </source>
</evidence>
<dbReference type="OrthoDB" id="9030075at2"/>
<organism evidence="10 11">
    <name type="scientific">Trinickia dabaoshanensis</name>
    <dbReference type="NCBI Taxonomy" id="564714"/>
    <lineage>
        <taxon>Bacteria</taxon>
        <taxon>Pseudomonadati</taxon>
        <taxon>Pseudomonadota</taxon>
        <taxon>Betaproteobacteria</taxon>
        <taxon>Burkholderiales</taxon>
        <taxon>Burkholderiaceae</taxon>
        <taxon>Trinickia</taxon>
    </lineage>
</organism>
<dbReference type="PANTHER" id="PTHR21225">
    <property type="entry name" value="PHOSPHO-2-DEHYDRO-3-DEOXYHEPTONATE ALDOLASE DAHP SYNTHETASE"/>
    <property type="match status" value="1"/>
</dbReference>
<evidence type="ECO:0000256" key="8">
    <source>
        <dbReference type="PIRNR" id="PIRNR001361"/>
    </source>
</evidence>
<dbReference type="InterPro" id="IPR006219">
    <property type="entry name" value="DAHP_synth_1"/>
</dbReference>
<keyword evidence="4 8" id="KW-0028">Amino-acid biosynthesis</keyword>
<dbReference type="Pfam" id="PF00793">
    <property type="entry name" value="DAHP_synth_1"/>
    <property type="match status" value="1"/>
</dbReference>
<dbReference type="NCBIfam" id="NF009395">
    <property type="entry name" value="PRK12755.1"/>
    <property type="match status" value="1"/>
</dbReference>
<dbReference type="GO" id="GO:0005737">
    <property type="term" value="C:cytoplasm"/>
    <property type="evidence" value="ECO:0007669"/>
    <property type="project" value="TreeGrafter"/>
</dbReference>
<keyword evidence="11" id="KW-1185">Reference proteome</keyword>
<dbReference type="GO" id="GO:0008652">
    <property type="term" value="P:amino acid biosynthetic process"/>
    <property type="evidence" value="ECO:0007669"/>
    <property type="project" value="UniProtKB-KW"/>
</dbReference>
<dbReference type="UniPathway" id="UPA00053">
    <property type="reaction ID" value="UER00084"/>
</dbReference>
<dbReference type="GO" id="GO:0009423">
    <property type="term" value="P:chorismate biosynthetic process"/>
    <property type="evidence" value="ECO:0007669"/>
    <property type="project" value="UniProtKB-UniPathway"/>
</dbReference>
<evidence type="ECO:0000256" key="5">
    <source>
        <dbReference type="ARBA" id="ARBA00022679"/>
    </source>
</evidence>
<name>A0A2N7VMG7_9BURK</name>
<gene>
    <name evidence="10" type="ORF">C0Z18_17335</name>
</gene>
<dbReference type="RefSeq" id="WP_102646653.1">
    <property type="nucleotide sequence ID" value="NZ_PNYA01000015.1"/>
</dbReference>
<keyword evidence="5 8" id="KW-0808">Transferase</keyword>
<protein>
    <recommendedName>
        <fullName evidence="8">Phospho-2-dehydro-3-deoxyheptonate aldolase</fullName>
        <ecNumber evidence="8">2.5.1.54</ecNumber>
    </recommendedName>
</protein>
<dbReference type="EC" id="2.5.1.54" evidence="8"/>
<evidence type="ECO:0000256" key="1">
    <source>
        <dbReference type="ARBA" id="ARBA00003726"/>
    </source>
</evidence>
<proteinExistence type="inferred from homology"/>
<dbReference type="GO" id="GO:0003849">
    <property type="term" value="F:3-deoxy-7-phosphoheptulonate synthase activity"/>
    <property type="evidence" value="ECO:0007669"/>
    <property type="project" value="UniProtKB-EC"/>
</dbReference>
<dbReference type="PANTHER" id="PTHR21225:SF12">
    <property type="entry name" value="PHOSPHO-2-DEHYDRO-3-DEOXYHEPTONATE ALDOLASE, TYROSINE-INHIBITED"/>
    <property type="match status" value="1"/>
</dbReference>
<evidence type="ECO:0000313" key="10">
    <source>
        <dbReference type="EMBL" id="PMS18340.1"/>
    </source>
</evidence>
<dbReference type="SUPFAM" id="SSF51569">
    <property type="entry name" value="Aldolase"/>
    <property type="match status" value="1"/>
</dbReference>
<dbReference type="NCBIfam" id="NF009396">
    <property type="entry name" value="PRK12756.1"/>
    <property type="match status" value="1"/>
</dbReference>
<dbReference type="InterPro" id="IPR006218">
    <property type="entry name" value="DAHP1/KDSA"/>
</dbReference>
<dbReference type="AlphaFoldDB" id="A0A2N7VMG7"/>
<dbReference type="GO" id="GO:0009073">
    <property type="term" value="P:aromatic amino acid family biosynthetic process"/>
    <property type="evidence" value="ECO:0007669"/>
    <property type="project" value="UniProtKB-KW"/>
</dbReference>
<comment type="function">
    <text evidence="1 8">Stereospecific condensation of phosphoenolpyruvate (PEP) and D-erythrose-4-phosphate (E4P) giving rise to 3-deoxy-D-arabino-heptulosonate-7-phosphate (DAHP).</text>
</comment>
<reference evidence="10 11" key="1">
    <citation type="submission" date="2018-01" db="EMBL/GenBank/DDBJ databases">
        <title>Whole genome analyses suggest that Burkholderia sensu lato contains two further novel genera in the rhizoxinica-symbiotica group Mycetohabitans gen. nov., and Trinickia gen. nov.: implications for the evolution of diazotrophy and nodulation in the Burkholderiaceae.</title>
        <authorList>
            <person name="Estrada-de los Santos P."/>
            <person name="Palmer M."/>
            <person name="Chavez-Ramirez B."/>
            <person name="Beukes C."/>
            <person name="Steenkamp E.T."/>
            <person name="Hirsch A.M."/>
            <person name="Manyaka P."/>
            <person name="Maluk M."/>
            <person name="Lafos M."/>
            <person name="Crook M."/>
            <person name="Gross E."/>
            <person name="Simon M.F."/>
            <person name="Bueno dos Reis Junior F."/>
            <person name="Poole P.S."/>
            <person name="Venter S.N."/>
            <person name="James E.K."/>
        </authorList>
    </citation>
    <scope>NUCLEOTIDE SEQUENCE [LARGE SCALE GENOMIC DNA]</scope>
    <source>
        <strain evidence="10 11">GIMN1.004</strain>
    </source>
</reference>
<keyword evidence="6 8" id="KW-0057">Aromatic amino acid biosynthesis</keyword>
<dbReference type="Gene3D" id="3.20.20.70">
    <property type="entry name" value="Aldolase class I"/>
    <property type="match status" value="1"/>
</dbReference>
<comment type="catalytic activity">
    <reaction evidence="7 8">
        <text>D-erythrose 4-phosphate + phosphoenolpyruvate + H2O = 7-phospho-2-dehydro-3-deoxy-D-arabino-heptonate + phosphate</text>
        <dbReference type="Rhea" id="RHEA:14717"/>
        <dbReference type="ChEBI" id="CHEBI:15377"/>
        <dbReference type="ChEBI" id="CHEBI:16897"/>
        <dbReference type="ChEBI" id="CHEBI:43474"/>
        <dbReference type="ChEBI" id="CHEBI:58394"/>
        <dbReference type="ChEBI" id="CHEBI:58702"/>
        <dbReference type="EC" id="2.5.1.54"/>
    </reaction>
</comment>
<comment type="caution">
    <text evidence="10">The sequence shown here is derived from an EMBL/GenBank/DDBJ whole genome shotgun (WGS) entry which is preliminary data.</text>
</comment>
<evidence type="ECO:0000259" key="9">
    <source>
        <dbReference type="Pfam" id="PF00793"/>
    </source>
</evidence>
<dbReference type="FunFam" id="3.20.20.70:FF:000005">
    <property type="entry name" value="Phospho-2-dehydro-3-deoxyheptonate aldolase"/>
    <property type="match status" value="1"/>
</dbReference>
<evidence type="ECO:0000256" key="2">
    <source>
        <dbReference type="ARBA" id="ARBA00004688"/>
    </source>
</evidence>
<comment type="similarity">
    <text evidence="3 8">Belongs to the class-I DAHP synthase family.</text>
</comment>
<evidence type="ECO:0000313" key="11">
    <source>
        <dbReference type="Proteomes" id="UP000235616"/>
    </source>
</evidence>
<evidence type="ECO:0000256" key="3">
    <source>
        <dbReference type="ARBA" id="ARBA00007985"/>
    </source>
</evidence>
<accession>A0A2N7VMG7</accession>
<evidence type="ECO:0000256" key="6">
    <source>
        <dbReference type="ARBA" id="ARBA00023141"/>
    </source>
</evidence>
<sequence length="363" mass="39461">MQSKSWSADHGAVQSLPSPAQLLDALPSTPRALHTVQKARSAIVDILNGADDRLVVIVGPCSVHDPVAARDYAARLGLLRARFADELEIVMRVYFEKPRTTVGWKGLVNDPLLNGSHRIDVGLYTARSLLCNINDREMPAATEFLDPLSVRYLSDLVAWGAIGARTVESQIHREMASALPLPIGFKNGTDGNVQVAVDAMSAAARGHRFISVDAQGRLCAFNTPGNRDTHLVLRGGGEPNYEAHCVDAASKRMSAAHFSPRVMIDFSHANSRRQYRNQVSVCADVADQVGRGDARIVGVMIESNIKEGRQEVVPGTALAYGQSITDACVSLDDTGYLFEALADAVRARRRVRAEQTEREPLRA</sequence>
<comment type="pathway">
    <text evidence="2 8">Metabolic intermediate biosynthesis; chorismate biosynthesis; chorismate from D-erythrose 4-phosphate and phosphoenolpyruvate: step 1/7.</text>
</comment>
<dbReference type="GO" id="GO:0042802">
    <property type="term" value="F:identical protein binding"/>
    <property type="evidence" value="ECO:0007669"/>
    <property type="project" value="UniProtKB-ARBA"/>
</dbReference>
<dbReference type="PIRSF" id="PIRSF001361">
    <property type="entry name" value="DAHP_synthase"/>
    <property type="match status" value="1"/>
</dbReference>
<dbReference type="Proteomes" id="UP000235616">
    <property type="component" value="Unassembled WGS sequence"/>
</dbReference>
<dbReference type="EMBL" id="PNYA01000015">
    <property type="protein sequence ID" value="PMS18340.1"/>
    <property type="molecule type" value="Genomic_DNA"/>
</dbReference>